<dbReference type="EMBL" id="JABSTQ010010213">
    <property type="protein sequence ID" value="KAG0422527.1"/>
    <property type="molecule type" value="Genomic_DNA"/>
</dbReference>
<feature type="non-terminal residue" evidence="1">
    <location>
        <position position="212"/>
    </location>
</feature>
<proteinExistence type="predicted"/>
<protein>
    <submittedName>
        <fullName evidence="1">Uncharacterized protein</fullName>
    </submittedName>
</protein>
<sequence length="212" mass="24408">MNQSRWARRIFDYLGLQCLQIRWVKRVYQLRKKNGFFTDPVQEDSEGKWASEGAANSNENKILIMPLAFFPSVEPSKLLRMLFEEALQLVGDFGVFQYLLIVYLCVFVAPLRVLPLFAHIFSLLEPPHWCRNPFLEGFNFTRDEIRNMSIPKTADGAWSKCTMYNLNWTDVASSLSPGGPGLGQPQDSWPTVPCEYGWEYDHSVIYPTVVSE</sequence>
<keyword evidence="2" id="KW-1185">Reference proteome</keyword>
<name>A0AC60PNF2_IXOPE</name>
<accession>A0AC60PNF2</accession>
<evidence type="ECO:0000313" key="1">
    <source>
        <dbReference type="EMBL" id="KAG0422527.1"/>
    </source>
</evidence>
<evidence type="ECO:0000313" key="2">
    <source>
        <dbReference type="Proteomes" id="UP000805193"/>
    </source>
</evidence>
<comment type="caution">
    <text evidence="1">The sequence shown here is derived from an EMBL/GenBank/DDBJ whole genome shotgun (WGS) entry which is preliminary data.</text>
</comment>
<organism evidence="1 2">
    <name type="scientific">Ixodes persulcatus</name>
    <name type="common">Taiga tick</name>
    <dbReference type="NCBI Taxonomy" id="34615"/>
    <lineage>
        <taxon>Eukaryota</taxon>
        <taxon>Metazoa</taxon>
        <taxon>Ecdysozoa</taxon>
        <taxon>Arthropoda</taxon>
        <taxon>Chelicerata</taxon>
        <taxon>Arachnida</taxon>
        <taxon>Acari</taxon>
        <taxon>Parasitiformes</taxon>
        <taxon>Ixodida</taxon>
        <taxon>Ixodoidea</taxon>
        <taxon>Ixodidae</taxon>
        <taxon>Ixodinae</taxon>
        <taxon>Ixodes</taxon>
    </lineage>
</organism>
<reference evidence="1 2" key="1">
    <citation type="journal article" date="2020" name="Cell">
        <title>Large-Scale Comparative Analyses of Tick Genomes Elucidate Their Genetic Diversity and Vector Capacities.</title>
        <authorList>
            <consortium name="Tick Genome and Microbiome Consortium (TIGMIC)"/>
            <person name="Jia N."/>
            <person name="Wang J."/>
            <person name="Shi W."/>
            <person name="Du L."/>
            <person name="Sun Y."/>
            <person name="Zhan W."/>
            <person name="Jiang J.F."/>
            <person name="Wang Q."/>
            <person name="Zhang B."/>
            <person name="Ji P."/>
            <person name="Bell-Sakyi L."/>
            <person name="Cui X.M."/>
            <person name="Yuan T.T."/>
            <person name="Jiang B.G."/>
            <person name="Yang W.F."/>
            <person name="Lam T.T."/>
            <person name="Chang Q.C."/>
            <person name="Ding S.J."/>
            <person name="Wang X.J."/>
            <person name="Zhu J.G."/>
            <person name="Ruan X.D."/>
            <person name="Zhao L."/>
            <person name="Wei J.T."/>
            <person name="Ye R.Z."/>
            <person name="Que T.C."/>
            <person name="Du C.H."/>
            <person name="Zhou Y.H."/>
            <person name="Cheng J.X."/>
            <person name="Dai P.F."/>
            <person name="Guo W.B."/>
            <person name="Han X.H."/>
            <person name="Huang E.J."/>
            <person name="Li L.F."/>
            <person name="Wei W."/>
            <person name="Gao Y.C."/>
            <person name="Liu J.Z."/>
            <person name="Shao H.Z."/>
            <person name="Wang X."/>
            <person name="Wang C.C."/>
            <person name="Yang T.C."/>
            <person name="Huo Q.B."/>
            <person name="Li W."/>
            <person name="Chen H.Y."/>
            <person name="Chen S.E."/>
            <person name="Zhou L.G."/>
            <person name="Ni X.B."/>
            <person name="Tian J.H."/>
            <person name="Sheng Y."/>
            <person name="Liu T."/>
            <person name="Pan Y.S."/>
            <person name="Xia L.Y."/>
            <person name="Li J."/>
            <person name="Zhao F."/>
            <person name="Cao W.C."/>
        </authorList>
    </citation>
    <scope>NUCLEOTIDE SEQUENCE [LARGE SCALE GENOMIC DNA]</scope>
    <source>
        <strain evidence="1">Iper-2018</strain>
    </source>
</reference>
<gene>
    <name evidence="1" type="ORF">HPB47_001649</name>
</gene>
<dbReference type="Proteomes" id="UP000805193">
    <property type="component" value="Unassembled WGS sequence"/>
</dbReference>